<feature type="domain" description="Peptidase M56" evidence="3">
    <location>
        <begin position="125"/>
        <end position="308"/>
    </location>
</feature>
<dbReference type="SUPFAM" id="SSF49464">
    <property type="entry name" value="Carboxypeptidase regulatory domain-like"/>
    <property type="match status" value="6"/>
</dbReference>
<sequence length="1605" mass="170961">MRDLLFDASVRATLLLGFAALATASRRSSAAFRHRVWATALLALPTLPIASILAPTWTLAVLPVGQPVPTPIRPPIPDEPAAPPQSTLPPPFVLDPPHSKASEPPTLLLRREPGPTRPDAWLIGWASGLALSLAPLAVGLAANGLRRRSSRQLAGVWSPLLAEVRQAFGIRRRVDLRLGGSATIPSTWGVVRPVVLLPAEAESWPDPTRRVVLAHELAHVRRHDWLVHLLSRLAASVFWFHPLAWYAIHRLRIECEHASDDAVLATGERPADYAERLLDLARRLRAPRCAAAVGMARRNHLEGRIIALFDDRRSHAALDRRRSRLLAFVAIFLVLATATARLGRRATASETAGEFLHQPGPAAQPPGRERTVTVRVKARDDGLPIGGADVRIEPGGRGAATDADGVVVFRSVASGALRFQVEADGLARLAREIRTEEGADVDLEFRLGLGAEVVGVVRDALGKSIPRARVTCRHRDMLGLGADFYDSSVLSNAEGRYRLTNVPRGAELLLTATDPGSLPKSTPIAVGGPSKTLDLVLEARPFGGAAAGLVVDRDGRPLAEADAVNVASTGEIVRARTGPDGRFLLKDVRADRSGDKVVWVRKPGFAIARTVVAVGPIEKPAETTIALEPGGPFEGLVVDDEGRPLSQVIVAADALGPFDSSVSTGEDGRFRFESVAAPVTDLTFSKPRYTDSGLVVPPAGPDDVPRYVLGSAGWFSGLVTDARTGRPIPDFRVEIAPCPNPRPGGPTPRILPRWAGGWDLSSGDGRFRMGCLRPGDPVAVKVSAPGYKSAVIERVLGVRESELRPDEYKLDRESGPALTVRVLAREGDAPATAAVQEAAKPRAPGPANGRIVGRVATGVGGGPASGAEVSIHLAPTKDESGAWAGEVLRTSKTGPDGSFAFEGVPPGRYRVWASSAGLVSPRDVDRCPAVPVFEGEAPTLVELTLAPAVALSVKVTSRSDGRPIAGAEVRPRGAFPQAFRTDAQGVAAVGGLTPGSWTLQVRADGFATQEQLLGVDARPDAGAAFLLEPGAGLEGVVRDPSGKPVPGVDLNVVRFGGSRSGSLDYTRTDRDGRYRFTGLPRDEGLTLTTWKPGYVPANRRFVTSEAETSVDLVLESRPYGGAIAGVVVDREGRPIAGAELLNTTGIPEESVRTTSGPDGRFRLDGLYTNRSGAKTLGVRAKGYAPIELTVEVGPADQPAERTVRLEPGHRVEGRVIDDAGRPLSGVLVSYAEGVVPFRIRQTTGEDGRFRFDALPADAGIDFRKAGYSEVRRRKIPLDGADPVEVRLAAKGVILGRAFDAGTGAPLSSFRVRLDFPRERKPGDPNGGFSRDAMDGFDFAAPDGRFRLDGLDVGGVVLVLVSAPGREEAAADRVVVAKPEEAAVGEYRLATIDPASVDLYAGRFVDAGGAPVRGAQVRLLAVRPSDDPRVQARRRFFDWNGAVYGRPAPRPQGERYLDAVTDAQGRFAFEGVPKGTEASLYWWGGGVAPQSEKGLDRLDGPAKAAIEIKAQPAARIVVTVDRKRWPNLGRVAVSAARAEAPPGVILVQSDRQDRFEFDGLAALEYTIRLEAPPDRLAPPDPKGMAKPLDSRVVRLRPGETQQVDFK</sequence>
<keyword evidence="5" id="KW-1185">Reference proteome</keyword>
<name>A0ABT6FCZ4_9BACT</name>
<feature type="transmembrane region" description="Helical" evidence="2">
    <location>
        <begin position="120"/>
        <end position="142"/>
    </location>
</feature>
<dbReference type="CDD" id="cd07341">
    <property type="entry name" value="M56_BlaR1_MecR1_like"/>
    <property type="match status" value="1"/>
</dbReference>
<feature type="compositionally biased region" description="Pro residues" evidence="1">
    <location>
        <begin position="72"/>
        <end position="94"/>
    </location>
</feature>
<evidence type="ECO:0000256" key="2">
    <source>
        <dbReference type="SAM" id="Phobius"/>
    </source>
</evidence>
<feature type="transmembrane region" description="Helical" evidence="2">
    <location>
        <begin position="36"/>
        <end position="57"/>
    </location>
</feature>
<dbReference type="PANTHER" id="PTHR34978:SF3">
    <property type="entry name" value="SLR0241 PROTEIN"/>
    <property type="match status" value="1"/>
</dbReference>
<dbReference type="Pfam" id="PF13620">
    <property type="entry name" value="CarboxypepD_reg"/>
    <property type="match status" value="5"/>
</dbReference>
<dbReference type="RefSeq" id="WP_277861575.1">
    <property type="nucleotide sequence ID" value="NZ_JARRAG010000002.1"/>
</dbReference>
<evidence type="ECO:0000259" key="3">
    <source>
        <dbReference type="Pfam" id="PF05569"/>
    </source>
</evidence>
<organism evidence="4 5">
    <name type="scientific">Paludisphaera mucosa</name>
    <dbReference type="NCBI Taxonomy" id="3030827"/>
    <lineage>
        <taxon>Bacteria</taxon>
        <taxon>Pseudomonadati</taxon>
        <taxon>Planctomycetota</taxon>
        <taxon>Planctomycetia</taxon>
        <taxon>Isosphaerales</taxon>
        <taxon>Isosphaeraceae</taxon>
        <taxon>Paludisphaera</taxon>
    </lineage>
</organism>
<dbReference type="InterPro" id="IPR052173">
    <property type="entry name" value="Beta-lactam_resp_regulator"/>
</dbReference>
<keyword evidence="2" id="KW-0472">Membrane</keyword>
<dbReference type="SUPFAM" id="SSF49452">
    <property type="entry name" value="Starch-binding domain-like"/>
    <property type="match status" value="3"/>
</dbReference>
<dbReference type="Pfam" id="PF05569">
    <property type="entry name" value="Peptidase_M56"/>
    <property type="match status" value="1"/>
</dbReference>
<dbReference type="Gene3D" id="2.60.40.1120">
    <property type="entry name" value="Carboxypeptidase-like, regulatory domain"/>
    <property type="match status" value="5"/>
</dbReference>
<dbReference type="InterPro" id="IPR013784">
    <property type="entry name" value="Carb-bd-like_fold"/>
</dbReference>
<protein>
    <submittedName>
        <fullName evidence="4">Carboxypeptidase regulatory-like domain-containing protein</fullName>
    </submittedName>
</protein>
<reference evidence="4 5" key="1">
    <citation type="submission" date="2023-03" db="EMBL/GenBank/DDBJ databases">
        <title>Paludisphaera mucosa sp. nov. a novel planctomycete from northern fen.</title>
        <authorList>
            <person name="Ivanova A."/>
        </authorList>
    </citation>
    <scope>NUCLEOTIDE SEQUENCE [LARGE SCALE GENOMIC DNA]</scope>
    <source>
        <strain evidence="4 5">Pla2</strain>
    </source>
</reference>
<gene>
    <name evidence="4" type="ORF">PZE19_15685</name>
</gene>
<accession>A0ABT6FCZ4</accession>
<evidence type="ECO:0000313" key="4">
    <source>
        <dbReference type="EMBL" id="MDG3005230.1"/>
    </source>
</evidence>
<evidence type="ECO:0000313" key="5">
    <source>
        <dbReference type="Proteomes" id="UP001216907"/>
    </source>
</evidence>
<dbReference type="InterPro" id="IPR008756">
    <property type="entry name" value="Peptidase_M56"/>
</dbReference>
<dbReference type="Proteomes" id="UP001216907">
    <property type="component" value="Unassembled WGS sequence"/>
</dbReference>
<feature type="region of interest" description="Disordered" evidence="1">
    <location>
        <begin position="1571"/>
        <end position="1605"/>
    </location>
</feature>
<proteinExistence type="predicted"/>
<dbReference type="PANTHER" id="PTHR34978">
    <property type="entry name" value="POSSIBLE SENSOR-TRANSDUCER PROTEIN BLAR"/>
    <property type="match status" value="1"/>
</dbReference>
<feature type="transmembrane region" description="Helical" evidence="2">
    <location>
        <begin position="325"/>
        <end position="343"/>
    </location>
</feature>
<feature type="region of interest" description="Disordered" evidence="1">
    <location>
        <begin position="72"/>
        <end position="113"/>
    </location>
</feature>
<comment type="caution">
    <text evidence="4">The sequence shown here is derived from an EMBL/GenBank/DDBJ whole genome shotgun (WGS) entry which is preliminary data.</text>
</comment>
<keyword evidence="2" id="KW-0812">Transmembrane</keyword>
<dbReference type="EMBL" id="JARRAG010000002">
    <property type="protein sequence ID" value="MDG3005230.1"/>
    <property type="molecule type" value="Genomic_DNA"/>
</dbReference>
<keyword evidence="2" id="KW-1133">Transmembrane helix</keyword>
<dbReference type="InterPro" id="IPR008969">
    <property type="entry name" value="CarboxyPept-like_regulatory"/>
</dbReference>
<evidence type="ECO:0000256" key="1">
    <source>
        <dbReference type="SAM" id="MobiDB-lite"/>
    </source>
</evidence>